<dbReference type="InterPro" id="IPR009288">
    <property type="entry name" value="AIG2-like_dom"/>
</dbReference>
<proteinExistence type="predicted"/>
<protein>
    <recommendedName>
        <fullName evidence="2">Gamma-glutamylcyclotransferase AIG2-like domain-containing protein</fullName>
    </recommendedName>
</protein>
<accession>A0ABN9RFJ6</accession>
<reference evidence="3" key="1">
    <citation type="submission" date="2023-10" db="EMBL/GenBank/DDBJ databases">
        <authorList>
            <person name="Chen Y."/>
            <person name="Shah S."/>
            <person name="Dougan E. K."/>
            <person name="Thang M."/>
            <person name="Chan C."/>
        </authorList>
    </citation>
    <scope>NUCLEOTIDE SEQUENCE [LARGE SCALE GENOMIC DNA]</scope>
</reference>
<evidence type="ECO:0000256" key="1">
    <source>
        <dbReference type="SAM" id="MobiDB-lite"/>
    </source>
</evidence>
<sequence length="297" mass="31200">MLAQGAVHQDNCMSGMASAPPKFGDRRATFGFGSNSVRQLRGRLGDCTLRGYPGQVRGHVLAFVGPNKSWALNDQCEPGGTATLVPAPGDVALGTVVFLTEEQLAVLDGFEGVPSTYDRRDFEAEVLMDGEWRPMPVVAYIRQDSSQWYPPSEAYLCAVLRNLRGSFPALRTLTLRDAEGKVRGSWSHPGFGELCTGALLFEIGVRMPEPWQLPREIAERLRRLGAERGGAGGAAAALGLRPEAAGGGGGGPALEAGEAAVARALLSRAADAESSEDEAQAERAAEGPARAGPAAAS</sequence>
<dbReference type="SUPFAM" id="SSF110857">
    <property type="entry name" value="Gamma-glutamyl cyclotransferase-like"/>
    <property type="match status" value="1"/>
</dbReference>
<evidence type="ECO:0000313" key="4">
    <source>
        <dbReference type="Proteomes" id="UP001189429"/>
    </source>
</evidence>
<gene>
    <name evidence="3" type="ORF">PCOR1329_LOCUS20114</name>
</gene>
<dbReference type="Gene3D" id="3.10.490.10">
    <property type="entry name" value="Gamma-glutamyl cyclotransferase-like"/>
    <property type="match status" value="1"/>
</dbReference>
<dbReference type="Pfam" id="PF06094">
    <property type="entry name" value="GGACT"/>
    <property type="match status" value="1"/>
</dbReference>
<dbReference type="EMBL" id="CAUYUJ010006487">
    <property type="protein sequence ID" value="CAK0817514.1"/>
    <property type="molecule type" value="Genomic_DNA"/>
</dbReference>
<feature type="region of interest" description="Disordered" evidence="1">
    <location>
        <begin position="267"/>
        <end position="297"/>
    </location>
</feature>
<evidence type="ECO:0000259" key="2">
    <source>
        <dbReference type="Pfam" id="PF06094"/>
    </source>
</evidence>
<comment type="caution">
    <text evidence="3">The sequence shown here is derived from an EMBL/GenBank/DDBJ whole genome shotgun (WGS) entry which is preliminary data.</text>
</comment>
<evidence type="ECO:0000313" key="3">
    <source>
        <dbReference type="EMBL" id="CAK0817514.1"/>
    </source>
</evidence>
<dbReference type="Proteomes" id="UP001189429">
    <property type="component" value="Unassembled WGS sequence"/>
</dbReference>
<organism evidence="3 4">
    <name type="scientific">Prorocentrum cordatum</name>
    <dbReference type="NCBI Taxonomy" id="2364126"/>
    <lineage>
        <taxon>Eukaryota</taxon>
        <taxon>Sar</taxon>
        <taxon>Alveolata</taxon>
        <taxon>Dinophyceae</taxon>
        <taxon>Prorocentrales</taxon>
        <taxon>Prorocentraceae</taxon>
        <taxon>Prorocentrum</taxon>
    </lineage>
</organism>
<feature type="domain" description="Gamma-glutamylcyclotransferase AIG2-like" evidence="2">
    <location>
        <begin position="76"/>
        <end position="144"/>
    </location>
</feature>
<dbReference type="CDD" id="cd06661">
    <property type="entry name" value="GGCT_like"/>
    <property type="match status" value="1"/>
</dbReference>
<dbReference type="InterPro" id="IPR013024">
    <property type="entry name" value="GGCT-like"/>
</dbReference>
<name>A0ABN9RFJ6_9DINO</name>
<feature type="compositionally biased region" description="Low complexity" evidence="1">
    <location>
        <begin position="286"/>
        <end position="297"/>
    </location>
</feature>
<dbReference type="InterPro" id="IPR036568">
    <property type="entry name" value="GGCT-like_sf"/>
</dbReference>
<keyword evidence="4" id="KW-1185">Reference proteome</keyword>